<dbReference type="InterPro" id="IPR007914">
    <property type="entry name" value="UPF0193"/>
</dbReference>
<keyword evidence="3" id="KW-1185">Reference proteome</keyword>
<protein>
    <submittedName>
        <fullName evidence="2">EVG1 protein</fullName>
    </submittedName>
</protein>
<reference evidence="2" key="1">
    <citation type="journal article" date="2021" name="Cell">
        <title>Tracing the genetic footprints of vertebrate landing in non-teleost ray-finned fishes.</title>
        <authorList>
            <person name="Bi X."/>
            <person name="Wang K."/>
            <person name="Yang L."/>
            <person name="Pan H."/>
            <person name="Jiang H."/>
            <person name="Wei Q."/>
            <person name="Fang M."/>
            <person name="Yu H."/>
            <person name="Zhu C."/>
            <person name="Cai Y."/>
            <person name="He Y."/>
            <person name="Gan X."/>
            <person name="Zeng H."/>
            <person name="Yu D."/>
            <person name="Zhu Y."/>
            <person name="Jiang H."/>
            <person name="Qiu Q."/>
            <person name="Yang H."/>
            <person name="Zhang Y.E."/>
            <person name="Wang W."/>
            <person name="Zhu M."/>
            <person name="He S."/>
            <person name="Zhang G."/>
        </authorList>
    </citation>
    <scope>NUCLEOTIDE SEQUENCE</scope>
    <source>
        <strain evidence="2">Bchr_001</strain>
    </source>
</reference>
<evidence type="ECO:0000313" key="2">
    <source>
        <dbReference type="EMBL" id="MBN3292782.1"/>
    </source>
</evidence>
<dbReference type="Proteomes" id="UP001166052">
    <property type="component" value="Unassembled WGS sequence"/>
</dbReference>
<feature type="non-terminal residue" evidence="2">
    <location>
        <position position="1"/>
    </location>
</feature>
<sequence>MATESASLVCREMMSDKKKNEKMPEARTGLWNSARPQSYSKETVDLLKVMMQESRLTNFQQRQLGEKLKAGGALPLKCNPTSSTFQKSTPPTSSKSHSVGSLNGKPSRRSAERCQEGNAYEREKFYPKPTRDREKEKQRLQSILATGKETSEIEHRKCRDSREFDSEPERDRFDEVLEEIRERHAFLKEMELLGQGKQYQAIIATEISQKIRELEVIDKVRSSELLTMDDGEQLLKSI</sequence>
<feature type="non-terminal residue" evidence="2">
    <location>
        <position position="238"/>
    </location>
</feature>
<feature type="region of interest" description="Disordered" evidence="1">
    <location>
        <begin position="1"/>
        <end position="37"/>
    </location>
</feature>
<dbReference type="Pfam" id="PF05250">
    <property type="entry name" value="UPF0193"/>
    <property type="match status" value="1"/>
</dbReference>
<organism evidence="2 3">
    <name type="scientific">Polypterus senegalus</name>
    <name type="common">Senegal bichir</name>
    <dbReference type="NCBI Taxonomy" id="55291"/>
    <lineage>
        <taxon>Eukaryota</taxon>
        <taxon>Metazoa</taxon>
        <taxon>Chordata</taxon>
        <taxon>Craniata</taxon>
        <taxon>Vertebrata</taxon>
        <taxon>Euteleostomi</taxon>
        <taxon>Actinopterygii</taxon>
        <taxon>Polypteriformes</taxon>
        <taxon>Polypteridae</taxon>
        <taxon>Polypterus</taxon>
    </lineage>
</organism>
<feature type="compositionally biased region" description="Low complexity" evidence="1">
    <location>
        <begin position="80"/>
        <end position="98"/>
    </location>
</feature>
<dbReference type="EMBL" id="JAAWVN010018216">
    <property type="protein sequence ID" value="MBN3292782.1"/>
    <property type="molecule type" value="Genomic_DNA"/>
</dbReference>
<evidence type="ECO:0000313" key="3">
    <source>
        <dbReference type="Proteomes" id="UP001166052"/>
    </source>
</evidence>
<evidence type="ECO:0000256" key="1">
    <source>
        <dbReference type="SAM" id="MobiDB-lite"/>
    </source>
</evidence>
<feature type="region of interest" description="Disordered" evidence="1">
    <location>
        <begin position="71"/>
        <end position="170"/>
    </location>
</feature>
<feature type="compositionally biased region" description="Basic and acidic residues" evidence="1">
    <location>
        <begin position="149"/>
        <end position="170"/>
    </location>
</feature>
<accession>A0ABS2Z186</accession>
<name>A0ABS2Z186_POLSE</name>
<comment type="caution">
    <text evidence="2">The sequence shown here is derived from an EMBL/GenBank/DDBJ whole genome shotgun (WGS) entry which is preliminary data.</text>
</comment>
<proteinExistence type="predicted"/>
<dbReference type="PANTHER" id="PTHR28348:SF1">
    <property type="entry name" value="UPF0193 PROTEIN EVG1"/>
    <property type="match status" value="1"/>
</dbReference>
<dbReference type="PANTHER" id="PTHR28348">
    <property type="entry name" value="UPF0193 PROTEIN EVG1"/>
    <property type="match status" value="1"/>
</dbReference>
<feature type="compositionally biased region" description="Basic and acidic residues" evidence="1">
    <location>
        <begin position="13"/>
        <end position="25"/>
    </location>
</feature>
<feature type="compositionally biased region" description="Basic and acidic residues" evidence="1">
    <location>
        <begin position="109"/>
        <end position="139"/>
    </location>
</feature>
<gene>
    <name evidence="2" type="ORF">GTO92_0016094</name>
</gene>